<sequence length="530" mass="62199">MAKYGRGKFLPHQNYIDYMHFIVNHKNYSGMPNAIGEDGRINWQVSSGKTTSFYEYYQARFEWWEKKADELNLPGTGNSNKRFSLAARLIHPTGQRPCRLCGKYQYVGYMYVSHNLYKRWSKITGREDLFFKKQNIIEAANIFKSIMGEQALINELTTIFPERKDYFNRLPNIEDFFVSSSHIKNNGNYISPGFMANPPDRLDGFHDYGICCRKEKDPGRHDDNMRLYNHDRRAFMWWSEGDWALADALYNKAGAGKCADPDCQKEVEKISPDHVGPISCGFKQIPFFKPLCASCNSAKNRRFSYQDVKELLKYENYTGDSVASWQVRALWDNCKHLVKNDDDSKLLSNLMRSLQDYYLRSLYKLFSNGFAHLLSYFLTPEYAHYKITFEGLNTSTLEYERYYKTFKKTKSTSSLAARIVRIAFEELEIYNSKDINERKLIKFDTSSWEKDFENIISYATKNLSLDEEASKWNKVLTDKNLSSTEKDKKISSLLEDKNYEVYKKQFYILKDLLVEHFNKIGEQIAKDYMK</sequence>
<dbReference type="GO" id="GO:0004519">
    <property type="term" value="F:endonuclease activity"/>
    <property type="evidence" value="ECO:0007669"/>
    <property type="project" value="UniProtKB-KW"/>
</dbReference>
<protein>
    <submittedName>
        <fullName evidence="1">BsmBI restriction endonuclease</fullName>
    </submittedName>
</protein>
<evidence type="ECO:0000313" key="1">
    <source>
        <dbReference type="EMBL" id="AAS09914.1"/>
    </source>
</evidence>
<proteinExistence type="predicted"/>
<keyword evidence="1" id="KW-0255">Endonuclease</keyword>
<dbReference type="REBASE" id="2415">
    <property type="entry name" value="BsmBI"/>
</dbReference>
<dbReference type="Pfam" id="PF09665">
    <property type="entry name" value="RE_Alw26IDE"/>
    <property type="match status" value="1"/>
</dbReference>
<dbReference type="BRENDA" id="3.1.21.4">
    <property type="organism ID" value="623"/>
</dbReference>
<accession>Q69B20</accession>
<keyword evidence="1" id="KW-0378">Hydrolase</keyword>
<dbReference type="InterPro" id="IPR014328">
    <property type="entry name" value="Restrct_endonuc_II_Alw26I"/>
</dbReference>
<reference evidence="1" key="1">
    <citation type="journal article" date="2004" name="J. Mol. Biol.">
        <title>Engineering strand-specific DNA nicking enzymes from the type IIS restriction endonucleases BsaI, BsmBI, and BsmAI.</title>
        <authorList>
            <person name="Zhu Z."/>
            <person name="Samuelson J.C."/>
            <person name="Zhou J."/>
            <person name="Dore A."/>
            <person name="Xu S.Y."/>
        </authorList>
    </citation>
    <scope>NUCLEOTIDE SEQUENCE</scope>
    <source>
        <strain evidence="1">B61</strain>
    </source>
</reference>
<keyword evidence="1" id="KW-0540">Nuclease</keyword>
<dbReference type="AlphaFoldDB" id="Q69B20"/>
<gene>
    <name evidence="1" type="primary">bsmBIR</name>
</gene>
<name>Q69B20_GEOSE</name>
<organism evidence="1">
    <name type="scientific">Geobacillus stearothermophilus</name>
    <name type="common">Bacillus stearothermophilus</name>
    <dbReference type="NCBI Taxonomy" id="1422"/>
    <lineage>
        <taxon>Bacteria</taxon>
        <taxon>Bacillati</taxon>
        <taxon>Bacillota</taxon>
        <taxon>Bacilli</taxon>
        <taxon>Bacillales</taxon>
        <taxon>Anoxybacillaceae</taxon>
        <taxon>Geobacillus</taxon>
    </lineage>
</organism>
<dbReference type="EMBL" id="AY452068">
    <property type="protein sequence ID" value="AAS09914.1"/>
    <property type="molecule type" value="Genomic_DNA"/>
</dbReference>
<dbReference type="NCBIfam" id="TIGR02986">
    <property type="entry name" value="restrict_Alw26I"/>
    <property type="match status" value="1"/>
</dbReference>